<keyword evidence="3" id="KW-1185">Reference proteome</keyword>
<evidence type="ECO:0000313" key="3">
    <source>
        <dbReference type="Proteomes" id="UP001172457"/>
    </source>
</evidence>
<protein>
    <recommendedName>
        <fullName evidence="1">MATH domain-containing protein</fullName>
    </recommendedName>
</protein>
<gene>
    <name evidence="2" type="ORF">OSB04_016167</name>
</gene>
<dbReference type="PANTHER" id="PTHR46162">
    <property type="entry name" value="TRAF-LIKE FAMILY PROTEIN"/>
    <property type="match status" value="1"/>
</dbReference>
<dbReference type="PROSITE" id="PS50144">
    <property type="entry name" value="MATH"/>
    <property type="match status" value="2"/>
</dbReference>
<evidence type="ECO:0000313" key="2">
    <source>
        <dbReference type="EMBL" id="KAJ9552122.1"/>
    </source>
</evidence>
<dbReference type="InterPro" id="IPR008974">
    <property type="entry name" value="TRAF-like"/>
</dbReference>
<evidence type="ECO:0000259" key="1">
    <source>
        <dbReference type="PROSITE" id="PS50144"/>
    </source>
</evidence>
<organism evidence="2 3">
    <name type="scientific">Centaurea solstitialis</name>
    <name type="common">yellow star-thistle</name>
    <dbReference type="NCBI Taxonomy" id="347529"/>
    <lineage>
        <taxon>Eukaryota</taxon>
        <taxon>Viridiplantae</taxon>
        <taxon>Streptophyta</taxon>
        <taxon>Embryophyta</taxon>
        <taxon>Tracheophyta</taxon>
        <taxon>Spermatophyta</taxon>
        <taxon>Magnoliopsida</taxon>
        <taxon>eudicotyledons</taxon>
        <taxon>Gunneridae</taxon>
        <taxon>Pentapetalae</taxon>
        <taxon>asterids</taxon>
        <taxon>campanulids</taxon>
        <taxon>Asterales</taxon>
        <taxon>Asteraceae</taxon>
        <taxon>Carduoideae</taxon>
        <taxon>Cardueae</taxon>
        <taxon>Centaureinae</taxon>
        <taxon>Centaurea</taxon>
    </lineage>
</organism>
<reference evidence="2" key="1">
    <citation type="submission" date="2023-03" db="EMBL/GenBank/DDBJ databases">
        <title>Chromosome-scale reference genome and RAD-based genetic map of yellow starthistle (Centaurea solstitialis) reveal putative structural variation and QTLs associated with invader traits.</title>
        <authorList>
            <person name="Reatini B."/>
            <person name="Cang F.A."/>
            <person name="Jiang Q."/>
            <person name="Mckibben M.T.W."/>
            <person name="Barker M.S."/>
            <person name="Rieseberg L.H."/>
            <person name="Dlugosch K.M."/>
        </authorList>
    </citation>
    <scope>NUCLEOTIDE SEQUENCE</scope>
    <source>
        <strain evidence="2">CAN-66</strain>
        <tissue evidence="2">Leaf</tissue>
    </source>
</reference>
<dbReference type="EMBL" id="JARYMX010000004">
    <property type="protein sequence ID" value="KAJ9552122.1"/>
    <property type="molecule type" value="Genomic_DNA"/>
</dbReference>
<name>A0AA38W9K0_9ASTR</name>
<dbReference type="InterPro" id="IPR002083">
    <property type="entry name" value="MATH/TRAF_dom"/>
</dbReference>
<dbReference type="PANTHER" id="PTHR46162:SF40">
    <property type="entry name" value="TRAF-LIKE FAMILY PROTEIN"/>
    <property type="match status" value="1"/>
</dbReference>
<accession>A0AA38W9K0</accession>
<feature type="domain" description="MATH" evidence="1">
    <location>
        <begin position="24"/>
        <end position="160"/>
    </location>
</feature>
<proteinExistence type="predicted"/>
<sequence>MIDFKYQSLFCTTAMSISKRKNEPSHYMLKIESFSLLSEATTTKIESDVFEASSHKWRLDLYPNGNREEKSGNHISLYLIICDTETLPKGWEVYVDVHFFIYDHIRHDYATFQDIMNGNRRRFHEKKMKWGFHKLISLNSFKKSENGYLENDSCVFGAEVFAVTEYAQKDRCLSMIKPPSAVNTHTWKIDNYSNVTETVLHSQVFKVGKLLVYPEGDGIGVGERLSFYLGIHKAALPDGWRVYAKCKLRVKDQSDNNDKEKGLAHWFCDSVPSWGYTSFMLLSELNDPEKGYLLNGSLIVEAEFSLVGMRLRVYPDGNGVTAAAGTNLSFYLEVHDAASLPDGWRVYANFVLRLKNQTDYDDKEKETEKWFNSLATDWGFACFMPLKQLHDPANGFLLNGSVTLEVDILLVGMFRNFI</sequence>
<dbReference type="Proteomes" id="UP001172457">
    <property type="component" value="Chromosome 4"/>
</dbReference>
<feature type="domain" description="MATH" evidence="1">
    <location>
        <begin position="269"/>
        <end position="408"/>
    </location>
</feature>
<dbReference type="CDD" id="cd00121">
    <property type="entry name" value="MATH"/>
    <property type="match status" value="3"/>
</dbReference>
<dbReference type="Pfam" id="PF22486">
    <property type="entry name" value="MATH_2"/>
    <property type="match status" value="3"/>
</dbReference>
<dbReference type="Gene3D" id="2.60.210.10">
    <property type="entry name" value="Apoptosis, Tumor Necrosis Factor Receptor Associated Protein 2, Chain A"/>
    <property type="match status" value="3"/>
</dbReference>
<dbReference type="SUPFAM" id="SSF49599">
    <property type="entry name" value="TRAF domain-like"/>
    <property type="match status" value="3"/>
</dbReference>
<comment type="caution">
    <text evidence="2">The sequence shown here is derived from an EMBL/GenBank/DDBJ whole genome shotgun (WGS) entry which is preliminary data.</text>
</comment>
<dbReference type="AlphaFoldDB" id="A0AA38W9K0"/>
<dbReference type="SMART" id="SM00061">
    <property type="entry name" value="MATH"/>
    <property type="match status" value="3"/>
</dbReference>